<gene>
    <name evidence="2" type="ORF">MYCOZU2_02745</name>
</gene>
<dbReference type="PANTHER" id="PTHR33231">
    <property type="entry name" value="30S RIBOSOMAL PROTEIN"/>
    <property type="match status" value="1"/>
</dbReference>
<dbReference type="Pfam" id="PF16321">
    <property type="entry name" value="Ribosom_S30AE_C"/>
    <property type="match status" value="2"/>
</dbReference>
<dbReference type="GO" id="GO:0022627">
    <property type="term" value="C:cytosolic small ribosomal subunit"/>
    <property type="evidence" value="ECO:0007669"/>
    <property type="project" value="TreeGrafter"/>
</dbReference>
<reference evidence="2 3" key="1">
    <citation type="journal article" date="2017" name="Lancet Infect. Dis.">
        <title>Global outbreak of severe Mycobacterium chimaera disease after cardiac surgery: a molecular epidemiological study.</title>
        <authorList>
            <person name="van Ingen J."/>
            <person name="Kohl T."/>
            <person name="Kranzer K."/>
            <person name="Hasse B."/>
            <person name="Keller P."/>
            <person name="Szafranska A."/>
            <person name="Hillemann D."/>
            <person name="Chand M."/>
            <person name="Schreiber P."/>
            <person name="Sommerstein R."/>
            <person name="Berger C."/>
            <person name="Genoni M."/>
            <person name="Ruegg C."/>
            <person name="Troillet N."/>
            <person name="Widmer A.F."/>
            <person name="Becker S.L."/>
            <person name="Herrmann M."/>
            <person name="Eckmanns T."/>
            <person name="Haller S."/>
            <person name="Hoeller C."/>
            <person name="Debast S.B."/>
            <person name="Wolfhagen M.J."/>
            <person name="Hopman J."/>
            <person name="Kluytmans J."/>
            <person name="Langelaar M."/>
            <person name="Notermans D.W."/>
            <person name="ten Oever J."/>
            <person name="van den Barselaar P."/>
            <person name="Vonk A.B.A."/>
            <person name="Vos M.C."/>
            <person name="Ahmed N."/>
            <person name="Brown T."/>
            <person name="Crook D."/>
            <person name="Lamagni T."/>
            <person name="Phin N."/>
            <person name="Smith E.G."/>
            <person name="Zambon M."/>
            <person name="Serr A."/>
            <person name="Goetting T."/>
            <person name="Ebner W."/>
            <person name="Thuermer A."/>
            <person name="Utpatel C."/>
            <person name="Sproer C."/>
            <person name="Bunk B."/>
            <person name="Nubel U."/>
            <person name="Bloemberg G."/>
            <person name="Bottger E."/>
            <person name="Niemann S."/>
            <person name="Wagner D."/>
            <person name="Sax H."/>
        </authorList>
    </citation>
    <scope>NUCLEOTIDE SEQUENCE [LARGE SCALE GENOMIC DNA]</scope>
    <source>
        <strain evidence="2 3">ZUERICH-2</strain>
    </source>
</reference>
<dbReference type="GO" id="GO:0045900">
    <property type="term" value="P:negative regulation of translational elongation"/>
    <property type="evidence" value="ECO:0007669"/>
    <property type="project" value="TreeGrafter"/>
</dbReference>
<feature type="domain" description="Sigma 54 modulation/S30EA ribosomal protein C-terminal" evidence="1">
    <location>
        <begin position="57"/>
        <end position="100"/>
    </location>
</feature>
<dbReference type="InterPro" id="IPR038416">
    <property type="entry name" value="Ribosom_S30AE_C_sf"/>
</dbReference>
<proteinExistence type="predicted"/>
<dbReference type="EMBL" id="CP015267">
    <property type="protein sequence ID" value="ASL15146.1"/>
    <property type="molecule type" value="Genomic_DNA"/>
</dbReference>
<accession>A0A7U5RVP3</accession>
<sequence length="105" mass="12024">MEVLDYEFHLFTEEGTKQDSVLYFAEPGEYRLAQVNPEHADELAPFELPVTISGQPAPTLSFEQAIERIELLGLPFLFFVDASRRRGSVLYHRYDGHYGVITPAY</sequence>
<dbReference type="InterPro" id="IPR032528">
    <property type="entry name" value="Ribosom_S30AE_C"/>
</dbReference>
<evidence type="ECO:0000259" key="1">
    <source>
        <dbReference type="Pfam" id="PF16321"/>
    </source>
</evidence>
<protein>
    <submittedName>
        <fullName evidence="2">Ribosome-associated protein</fullName>
    </submittedName>
</protein>
<feature type="domain" description="Sigma 54 modulation/S30EA ribosomal protein C-terminal" evidence="1">
    <location>
        <begin position="1"/>
        <end position="32"/>
    </location>
</feature>
<dbReference type="PANTHER" id="PTHR33231:SF1">
    <property type="entry name" value="30S RIBOSOMAL PROTEIN"/>
    <property type="match status" value="1"/>
</dbReference>
<dbReference type="Proteomes" id="UP000198286">
    <property type="component" value="Chromosome"/>
</dbReference>
<dbReference type="GO" id="GO:0043024">
    <property type="term" value="F:ribosomal small subunit binding"/>
    <property type="evidence" value="ECO:0007669"/>
    <property type="project" value="TreeGrafter"/>
</dbReference>
<dbReference type="AlphaFoldDB" id="A0A7U5RVP3"/>
<dbReference type="InterPro" id="IPR050574">
    <property type="entry name" value="HPF/YfiA_ribosome-assoc"/>
</dbReference>
<evidence type="ECO:0000313" key="3">
    <source>
        <dbReference type="Proteomes" id="UP000198286"/>
    </source>
</evidence>
<evidence type="ECO:0000313" key="2">
    <source>
        <dbReference type="EMBL" id="ASL15146.1"/>
    </source>
</evidence>
<name>A0A7U5RVP3_MYCIT</name>
<organism evidence="2 3">
    <name type="scientific">Mycobacterium intracellulare subsp. chimaera</name>
    <dbReference type="NCBI Taxonomy" id="222805"/>
    <lineage>
        <taxon>Bacteria</taxon>
        <taxon>Bacillati</taxon>
        <taxon>Actinomycetota</taxon>
        <taxon>Actinomycetes</taxon>
        <taxon>Mycobacteriales</taxon>
        <taxon>Mycobacteriaceae</taxon>
        <taxon>Mycobacterium</taxon>
        <taxon>Mycobacterium avium complex (MAC)</taxon>
    </lineage>
</organism>
<dbReference type="Gene3D" id="3.30.505.50">
    <property type="entry name" value="Sigma 54 modulation/S30EA ribosomal protein, C-terminal domain"/>
    <property type="match status" value="2"/>
</dbReference>